<dbReference type="KEGG" id="cyt:cce_3511"/>
<dbReference type="EMBL" id="CP000806">
    <property type="protein sequence ID" value="ACB52859.1"/>
    <property type="molecule type" value="Genomic_DNA"/>
</dbReference>
<gene>
    <name evidence="1" type="ordered locus">cce_3511</name>
</gene>
<keyword evidence="2" id="KW-1185">Reference proteome</keyword>
<evidence type="ECO:0000313" key="2">
    <source>
        <dbReference type="Proteomes" id="UP000001203"/>
    </source>
</evidence>
<dbReference type="HOGENOM" id="CLU_3396074_0_0_3"/>
<reference evidence="1 2" key="1">
    <citation type="journal article" date="2008" name="Proc. Natl. Acad. Sci. U.S.A.">
        <title>The genome of Cyanothece 51142, a unicellular diazotrophic cyanobacterium important in the marine nitrogen cycle.</title>
        <authorList>
            <person name="Welsh E.A."/>
            <person name="Liberton M."/>
            <person name="Stoeckel J."/>
            <person name="Loh T."/>
            <person name="Elvitigala T."/>
            <person name="Wang C."/>
            <person name="Wollam A."/>
            <person name="Fulton R.S."/>
            <person name="Clifton S.W."/>
            <person name="Jacobs J.M."/>
            <person name="Aurora R."/>
            <person name="Ghosh B.K."/>
            <person name="Sherman L.A."/>
            <person name="Smith R.D."/>
            <person name="Wilson R.K."/>
            <person name="Pakrasi H.B."/>
        </authorList>
    </citation>
    <scope>NUCLEOTIDE SEQUENCE [LARGE SCALE GENOMIC DNA]</scope>
    <source>
        <strain evidence="2">ATCC 51142 / BH68</strain>
    </source>
</reference>
<dbReference type="Proteomes" id="UP000001203">
    <property type="component" value="Chromosome circular"/>
</dbReference>
<accession>B1WZW0</accession>
<organism evidence="1 2">
    <name type="scientific">Crocosphaera subtropica (strain ATCC 51142 / BH68)</name>
    <name type="common">Cyanothece sp. (strain ATCC 51142)</name>
    <dbReference type="NCBI Taxonomy" id="43989"/>
    <lineage>
        <taxon>Bacteria</taxon>
        <taxon>Bacillati</taxon>
        <taxon>Cyanobacteriota</taxon>
        <taxon>Cyanophyceae</taxon>
        <taxon>Oscillatoriophycideae</taxon>
        <taxon>Chroococcales</taxon>
        <taxon>Aphanothecaceae</taxon>
        <taxon>Crocosphaera</taxon>
        <taxon>Crocosphaera subtropica</taxon>
    </lineage>
</organism>
<proteinExistence type="predicted"/>
<evidence type="ECO:0000313" key="1">
    <source>
        <dbReference type="EMBL" id="ACB52859.1"/>
    </source>
</evidence>
<sequence length="31" mass="3523">MMSFFQQNDHSLAVIVITALFLQENKLIITG</sequence>
<dbReference type="AlphaFoldDB" id="B1WZW0"/>
<protein>
    <submittedName>
        <fullName evidence="1">Uncharacterized protein</fullName>
    </submittedName>
</protein>
<name>B1WZW0_CROS5</name>